<keyword evidence="8" id="KW-0560">Oxidoreductase</keyword>
<keyword evidence="7" id="KW-1133">Transmembrane helix</keyword>
<accession>A0A9Q0PS59</accession>
<evidence type="ECO:0000256" key="16">
    <source>
        <dbReference type="ARBA" id="ARBA00042815"/>
    </source>
</evidence>
<evidence type="ECO:0000256" key="2">
    <source>
        <dbReference type="ARBA" id="ARBA00004167"/>
    </source>
</evidence>
<evidence type="ECO:0000256" key="11">
    <source>
        <dbReference type="ARBA" id="ARBA00023136"/>
    </source>
</evidence>
<proteinExistence type="inferred from homology"/>
<dbReference type="CDD" id="cd11074">
    <property type="entry name" value="CYP73"/>
    <property type="match status" value="1"/>
</dbReference>
<evidence type="ECO:0000256" key="15">
    <source>
        <dbReference type="ARBA" id="ARBA00041322"/>
    </source>
</evidence>
<dbReference type="EMBL" id="JAPFFL010000011">
    <property type="protein sequence ID" value="KAJ6693443.1"/>
    <property type="molecule type" value="Genomic_DNA"/>
</dbReference>
<feature type="compositionally biased region" description="Polar residues" evidence="21">
    <location>
        <begin position="1179"/>
        <end position="1196"/>
    </location>
</feature>
<keyword evidence="4 20" id="KW-0349">Heme</keyword>
<reference evidence="22" key="2">
    <citation type="journal article" date="2023" name="Int. J. Mol. Sci.">
        <title>De Novo Assembly and Annotation of 11 Diverse Shrub Willow (Salix) Genomes Reveals Novel Gene Organization in Sex-Linked Regions.</title>
        <authorList>
            <person name="Hyden B."/>
            <person name="Feng K."/>
            <person name="Yates T.B."/>
            <person name="Jawdy S."/>
            <person name="Cereghino C."/>
            <person name="Smart L.B."/>
            <person name="Muchero W."/>
        </authorList>
    </citation>
    <scope>NUCLEOTIDE SEQUENCE [LARGE SCALE GENOMIC DNA]</scope>
    <source>
        <tissue evidence="22">Shoot tip</tissue>
    </source>
</reference>
<keyword evidence="23" id="KW-1185">Reference proteome</keyword>
<evidence type="ECO:0000256" key="13">
    <source>
        <dbReference type="ARBA" id="ARBA00038946"/>
    </source>
</evidence>
<dbReference type="Proteomes" id="UP001151529">
    <property type="component" value="Chromosome 13"/>
</dbReference>
<dbReference type="OrthoDB" id="994901at2759"/>
<evidence type="ECO:0000256" key="7">
    <source>
        <dbReference type="ARBA" id="ARBA00022989"/>
    </source>
</evidence>
<feature type="compositionally biased region" description="Basic and acidic residues" evidence="21">
    <location>
        <begin position="1211"/>
        <end position="1221"/>
    </location>
</feature>
<feature type="region of interest" description="Disordered" evidence="21">
    <location>
        <begin position="778"/>
        <end position="806"/>
    </location>
</feature>
<keyword evidence="5" id="KW-0812">Transmembrane</keyword>
<dbReference type="Gene3D" id="1.10.630.10">
    <property type="entry name" value="Cytochrome P450"/>
    <property type="match status" value="1"/>
</dbReference>
<evidence type="ECO:0000256" key="9">
    <source>
        <dbReference type="ARBA" id="ARBA00023004"/>
    </source>
</evidence>
<keyword evidence="9 20" id="KW-0408">Iron</keyword>
<feature type="compositionally biased region" description="Basic and acidic residues" evidence="21">
    <location>
        <begin position="778"/>
        <end position="787"/>
    </location>
</feature>
<dbReference type="InterPro" id="IPR017972">
    <property type="entry name" value="Cyt_P450_CS"/>
</dbReference>
<feature type="compositionally biased region" description="Polar residues" evidence="21">
    <location>
        <begin position="789"/>
        <end position="801"/>
    </location>
</feature>
<feature type="compositionally biased region" description="Basic and acidic residues" evidence="21">
    <location>
        <begin position="1236"/>
        <end position="1248"/>
    </location>
</feature>
<feature type="binding site" description="axial binding residue" evidence="20">
    <location>
        <position position="401"/>
    </location>
    <ligand>
        <name>heme</name>
        <dbReference type="ChEBI" id="CHEBI:30413"/>
    </ligand>
    <ligandPart>
        <name>Fe</name>
        <dbReference type="ChEBI" id="CHEBI:18248"/>
    </ligandPart>
</feature>
<comment type="pathway">
    <text evidence="12">Phenylpropanoid metabolism; trans-4-coumarate biosynthesis; trans-4-coumarate from trans-cinnamate: step 1/1.</text>
</comment>
<dbReference type="PANTHER" id="PTHR47948">
    <property type="entry name" value="TRANS-CINNAMATE 4-MONOOXYGENASE"/>
    <property type="match status" value="1"/>
</dbReference>
<dbReference type="PROSITE" id="PS00086">
    <property type="entry name" value="CYTOCHROME_P450"/>
    <property type="match status" value="1"/>
</dbReference>
<comment type="subcellular location">
    <subcellularLocation>
        <location evidence="2">Membrane</location>
        <topology evidence="2">Single-pass membrane protein</topology>
    </subcellularLocation>
</comment>
<evidence type="ECO:0000313" key="22">
    <source>
        <dbReference type="EMBL" id="KAJ6693443.1"/>
    </source>
</evidence>
<dbReference type="PANTHER" id="PTHR47948:SF11">
    <property type="entry name" value="TRANS-CINNAMATE 4-MONOOXYGENASE"/>
    <property type="match status" value="1"/>
</dbReference>
<dbReference type="GO" id="GO:0016020">
    <property type="term" value="C:membrane"/>
    <property type="evidence" value="ECO:0007669"/>
    <property type="project" value="UniProtKB-SubCell"/>
</dbReference>
<dbReference type="InterPro" id="IPR002401">
    <property type="entry name" value="Cyt_P450_E_grp-I"/>
</dbReference>
<dbReference type="Pfam" id="PF00067">
    <property type="entry name" value="p450"/>
    <property type="match status" value="2"/>
</dbReference>
<keyword evidence="10" id="KW-0503">Monooxygenase</keyword>
<comment type="caution">
    <text evidence="22">The sequence shown here is derived from an EMBL/GenBank/DDBJ whole genome shotgun (WGS) entry which is preliminary data.</text>
</comment>
<evidence type="ECO:0000256" key="21">
    <source>
        <dbReference type="SAM" id="MobiDB-lite"/>
    </source>
</evidence>
<evidence type="ECO:0000256" key="4">
    <source>
        <dbReference type="ARBA" id="ARBA00022617"/>
    </source>
</evidence>
<name>A0A9Q0PS59_SALVM</name>
<evidence type="ECO:0000256" key="18">
    <source>
        <dbReference type="ARBA" id="ARBA00045946"/>
    </source>
</evidence>
<comment type="catalytic activity">
    <reaction evidence="19">
        <text>(E)-cinnamate + reduced [NADPH--hemoprotein reductase] + O2 = (E)-4-coumarate + oxidized [NADPH--hemoprotein reductase] + H2O + H(+)</text>
        <dbReference type="Rhea" id="RHEA:10608"/>
        <dbReference type="Rhea" id="RHEA-COMP:11964"/>
        <dbReference type="Rhea" id="RHEA-COMP:11965"/>
        <dbReference type="ChEBI" id="CHEBI:12876"/>
        <dbReference type="ChEBI" id="CHEBI:15377"/>
        <dbReference type="ChEBI" id="CHEBI:15378"/>
        <dbReference type="ChEBI" id="CHEBI:15379"/>
        <dbReference type="ChEBI" id="CHEBI:15669"/>
        <dbReference type="ChEBI" id="CHEBI:57618"/>
        <dbReference type="ChEBI" id="CHEBI:58210"/>
        <dbReference type="EC" id="1.14.14.91"/>
    </reaction>
</comment>
<comment type="similarity">
    <text evidence="3">Belongs to the cytochrome P450 family.</text>
</comment>
<evidence type="ECO:0000256" key="5">
    <source>
        <dbReference type="ARBA" id="ARBA00022692"/>
    </source>
</evidence>
<keyword evidence="6 20" id="KW-0479">Metal-binding</keyword>
<evidence type="ECO:0000256" key="12">
    <source>
        <dbReference type="ARBA" id="ARBA00037893"/>
    </source>
</evidence>
<dbReference type="GO" id="GO:0020037">
    <property type="term" value="F:heme binding"/>
    <property type="evidence" value="ECO:0007669"/>
    <property type="project" value="InterPro"/>
</dbReference>
<dbReference type="SUPFAM" id="SSF48264">
    <property type="entry name" value="Cytochrome P450"/>
    <property type="match status" value="1"/>
</dbReference>
<dbReference type="InterPro" id="IPR036396">
    <property type="entry name" value="Cyt_P450_sf"/>
</dbReference>
<feature type="compositionally biased region" description="Basic and acidic residues" evidence="21">
    <location>
        <begin position="1149"/>
        <end position="1171"/>
    </location>
</feature>
<dbReference type="InterPro" id="IPR001128">
    <property type="entry name" value="Cyt_P450"/>
</dbReference>
<dbReference type="PRINTS" id="PR00385">
    <property type="entry name" value="P450"/>
</dbReference>
<evidence type="ECO:0000256" key="10">
    <source>
        <dbReference type="ARBA" id="ARBA00023033"/>
    </source>
</evidence>
<dbReference type="EC" id="1.14.14.91" evidence="13"/>
<feature type="region of interest" description="Disordered" evidence="21">
    <location>
        <begin position="927"/>
        <end position="969"/>
    </location>
</feature>
<sequence>MDLLLLEKTLLGSFVAILVAIVVSKLRGKRFKLPPGPLPVPVFGNWLQVGDDLNHRNLTDLAKKFGDIFLLRMGQRNLVVVSSPDLSKEVLHTQGVEFGSRTRNVVFDIFTGKGQDMVFTVYGEHWRKMRRIMTVPFFTNKVVQQYRRFESEDDPLFNKLKALNGERSRLAQSFDYNYGDFIPILRPFLRGYLKICKEVKDKRLQLFKDYFVDERKKLASTKSTNNEGLKCAIDHILDAQKKGEINEDNVLYIVENINVAAIETTLWSIEWGIAELVNHPEIQKKLRHELDTVLGPGHQITEPDTYKLTYLNAVVKETLRLRMAIPLLVPHMNLHDAKLGGFDIPAESKILVNAWWLANNPAHWKDPEEFRPERFLEEEAKVEANGNDFRYLPFGVGRRSCPGIILALPILGITLGRLVQNFELLPPPGQSKIDTTGKGGQFSLHILKHSTIVAKPREPFAFNLTLSDSNIKRGNVAMDGRIKKESHYCTPPQVSLNFSLELLIASSTLVYCAYESLCDLLRQKQYFEQRRRKQHQQAAGLDSFEEGDNIRGENCGENHRSLDVLSLQNWSTIAKDFTPTFHLGREDPKVNASTVNSLIFKDPPLIRVNPVGSLLSPEIKETRTLSGYQPETVSPKNKAFSGTNNKLDPCKMTTQQSSSVFDLLADDEPNEKSDGSPAREAHVAFSVEGLGKVGSETPRYSPRQPGRYVSYGYPSPLKASRQISSSKNLDYVLNDLEVEVDAIMQHVDMPLRGHPSEFSMEIEDSYCKLKNNLSSIRDSVHPDDHGRTRNSFGEKTTFGETENNDDKWGATCRSRDASFLDKRESDISWNSWPYSMNGNSAEFLKYGNDRLPDYAFEGISMNAKEVFNILDSPYLKHQTSETDFDFMISERAARKPSLRMNFGFGDTTIQPDWSCFITEDARDNQSLLSEESSSSTAVRDKVTDISPSNSRARRSRRHQNASGFPENNCSTKSIFLKGRQFKTGEEIQKGNNVFGSGKSTQIPMLSDSRSAHNLDCPFQEKIGSSRGWMFKEGYGSADMNMGFSSPCQTSGKKHPLSGSKPWTEDTFDAFIPEPQIDARLSFDTTKYGGSVKRSPSGSFVCEKFSLCQKSSSIHSHDSPTFSKVEFGTTKPDFTLDSPDFEFEGNPSDPSKDAASHGDKLVLELSAKESVRKDKKNRSKFQQTNYEKAETWNSPVGNNMKPMDALESVDNDPERKDARDEPLETSSSVKIPNKSESSVDKKEYHHDAEVYPPCPKGNKEAENEGPGVRKISRDGNHPDSSPSSDDAKKLRSPASLCAEGAKGGFCTDSLKKVYSSLHWYRDSFETEGKKNTMQSLLFISVHLRASGPFIRTCNQVQNQTCLVMHRVVFLLL</sequence>
<dbReference type="GO" id="GO:0016710">
    <property type="term" value="F:trans-cinnamate 4-monooxygenase activity"/>
    <property type="evidence" value="ECO:0007669"/>
    <property type="project" value="UniProtKB-EC"/>
</dbReference>
<gene>
    <name evidence="22" type="ORF">OIU85_004235</name>
</gene>
<dbReference type="FunFam" id="1.10.630.10:FF:000474">
    <property type="entry name" value="Putative cytochrome P450 superfamily protein"/>
    <property type="match status" value="1"/>
</dbReference>
<dbReference type="GO" id="GO:0005506">
    <property type="term" value="F:iron ion binding"/>
    <property type="evidence" value="ECO:0007669"/>
    <property type="project" value="InterPro"/>
</dbReference>
<comment type="cofactor">
    <cofactor evidence="1 20">
        <name>heme</name>
        <dbReference type="ChEBI" id="CHEBI:30413"/>
    </cofactor>
</comment>
<comment type="function">
    <text evidence="18">Catalyzes the first oxidative step of the phenylpropanoid pathway in higher plants by transforming trans-cinnamate into p-coumarate. The compounds formed by this pathway are essential components for lignification, pollination, and defense against ultraviolet light, predators and pathogens.</text>
</comment>
<evidence type="ECO:0000256" key="1">
    <source>
        <dbReference type="ARBA" id="ARBA00001971"/>
    </source>
</evidence>
<dbReference type="PRINTS" id="PR00463">
    <property type="entry name" value="EP450I"/>
</dbReference>
<evidence type="ECO:0000256" key="8">
    <source>
        <dbReference type="ARBA" id="ARBA00023002"/>
    </source>
</evidence>
<reference evidence="22" key="1">
    <citation type="submission" date="2022-11" db="EMBL/GenBank/DDBJ databases">
        <authorList>
            <person name="Hyden B.L."/>
            <person name="Feng K."/>
            <person name="Yates T."/>
            <person name="Jawdy S."/>
            <person name="Smart L.B."/>
            <person name="Muchero W."/>
        </authorList>
    </citation>
    <scope>NUCLEOTIDE SEQUENCE</scope>
    <source>
        <tissue evidence="22">Shoot tip</tissue>
    </source>
</reference>
<evidence type="ECO:0000313" key="23">
    <source>
        <dbReference type="Proteomes" id="UP001151529"/>
    </source>
</evidence>
<evidence type="ECO:0000256" key="17">
    <source>
        <dbReference type="ARBA" id="ARBA00042998"/>
    </source>
</evidence>
<evidence type="ECO:0000256" key="3">
    <source>
        <dbReference type="ARBA" id="ARBA00010617"/>
    </source>
</evidence>
<evidence type="ECO:0000256" key="14">
    <source>
        <dbReference type="ARBA" id="ARBA00040090"/>
    </source>
</evidence>
<organism evidence="22 23">
    <name type="scientific">Salix viminalis</name>
    <name type="common">Common osier</name>
    <name type="synonym">Basket willow</name>
    <dbReference type="NCBI Taxonomy" id="40686"/>
    <lineage>
        <taxon>Eukaryota</taxon>
        <taxon>Viridiplantae</taxon>
        <taxon>Streptophyta</taxon>
        <taxon>Embryophyta</taxon>
        <taxon>Tracheophyta</taxon>
        <taxon>Spermatophyta</taxon>
        <taxon>Magnoliopsida</taxon>
        <taxon>eudicotyledons</taxon>
        <taxon>Gunneridae</taxon>
        <taxon>Pentapetalae</taxon>
        <taxon>rosids</taxon>
        <taxon>fabids</taxon>
        <taxon>Malpighiales</taxon>
        <taxon>Salicaceae</taxon>
        <taxon>Saliceae</taxon>
        <taxon>Salix</taxon>
    </lineage>
</organism>
<evidence type="ECO:0000256" key="6">
    <source>
        <dbReference type="ARBA" id="ARBA00022723"/>
    </source>
</evidence>
<feature type="compositionally biased region" description="Polar residues" evidence="21">
    <location>
        <begin position="1223"/>
        <end position="1235"/>
    </location>
</feature>
<protein>
    <recommendedName>
        <fullName evidence="14">Trans-cinnamate 4-monooxygenase</fullName>
        <ecNumber evidence="13">1.14.14.91</ecNumber>
    </recommendedName>
    <alternativeName>
        <fullName evidence="15">Cinnamic acid 4-hydroxylase</fullName>
    </alternativeName>
    <alternativeName>
        <fullName evidence="17">Cytochrome P450 73</fullName>
    </alternativeName>
    <alternativeName>
        <fullName evidence="16">Cytochrome P450C4H</fullName>
    </alternativeName>
</protein>
<feature type="region of interest" description="Disordered" evidence="21">
    <location>
        <begin position="1135"/>
        <end position="1290"/>
    </location>
</feature>
<evidence type="ECO:0000256" key="19">
    <source>
        <dbReference type="ARBA" id="ARBA00048198"/>
    </source>
</evidence>
<evidence type="ECO:0000256" key="20">
    <source>
        <dbReference type="PIRSR" id="PIRSR602401-1"/>
    </source>
</evidence>
<dbReference type="GO" id="GO:0009808">
    <property type="term" value="P:lignin metabolic process"/>
    <property type="evidence" value="ECO:0007669"/>
    <property type="project" value="TreeGrafter"/>
</dbReference>
<keyword evidence="11" id="KW-0472">Membrane</keyword>
<feature type="region of interest" description="Disordered" evidence="21">
    <location>
        <begin position="628"/>
        <end position="651"/>
    </location>
</feature>